<gene>
    <name evidence="2" type="ORF">HLH35_13490</name>
</gene>
<organism evidence="2 3">
    <name type="scientific">Gluconacetobacter asukensis</name>
    <dbReference type="NCBI Taxonomy" id="1017181"/>
    <lineage>
        <taxon>Bacteria</taxon>
        <taxon>Pseudomonadati</taxon>
        <taxon>Pseudomonadota</taxon>
        <taxon>Alphaproteobacteria</taxon>
        <taxon>Acetobacterales</taxon>
        <taxon>Acetobacteraceae</taxon>
        <taxon>Gluconacetobacter</taxon>
    </lineage>
</organism>
<accession>A0A7W4J201</accession>
<keyword evidence="1" id="KW-0472">Membrane</keyword>
<sequence>MMISPQSRIVRRLASPAFLPVVTPTGIPRLPLFLVLGWIAATFLLFLIWPINWPIYHIEEWERLVAYVSTCLLLIGAAAWTGSKGPTRLTAPLSGVRLLLVAGALAAALLLTPSCMTYTGRGPWELLDAMSDQGAAYRRLQANLVTTAGHHTAMALARAFFAPLVYAVLPLGILRWRDIGWSGRLSVAVTAACSIVFSLMRGTDKEIADLFVIGVSAMFVLYGRAWAAGYRGTVLLRRFWRWALAGALFVYAAQALYTERKDLRLNARHLPRSSVCANATNICADLANPWITWMPPQQRFGVTLFILSTCSGYYGLDLALRNPFESSFGVGHSPVALTMYETLTGDHTPHLRTYTYRNGEHEWLEEYYWSTLVTWIANDVGFPGAALVLGLIGYMWGIWWREAAAGMSDPAAILFALTTTMMFYFPANNQVFLTPDGYTIFAVWIAVWLWHRARRTVSVALPCEAE</sequence>
<dbReference type="EMBL" id="JABEQE010000011">
    <property type="protein sequence ID" value="MBB2173119.1"/>
    <property type="molecule type" value="Genomic_DNA"/>
</dbReference>
<evidence type="ECO:0000256" key="1">
    <source>
        <dbReference type="SAM" id="Phobius"/>
    </source>
</evidence>
<evidence type="ECO:0000313" key="3">
    <source>
        <dbReference type="Proteomes" id="UP000577891"/>
    </source>
</evidence>
<feature type="transmembrane region" description="Helical" evidence="1">
    <location>
        <begin position="411"/>
        <end position="427"/>
    </location>
</feature>
<keyword evidence="1" id="KW-0812">Transmembrane</keyword>
<feature type="transmembrane region" description="Helical" evidence="1">
    <location>
        <begin position="239"/>
        <end position="258"/>
    </location>
</feature>
<feature type="transmembrane region" description="Helical" evidence="1">
    <location>
        <begin position="30"/>
        <end position="52"/>
    </location>
</feature>
<feature type="transmembrane region" description="Helical" evidence="1">
    <location>
        <begin position="207"/>
        <end position="227"/>
    </location>
</feature>
<dbReference type="Proteomes" id="UP000577891">
    <property type="component" value="Unassembled WGS sequence"/>
</dbReference>
<comment type="caution">
    <text evidence="2">The sequence shown here is derived from an EMBL/GenBank/DDBJ whole genome shotgun (WGS) entry which is preliminary data.</text>
</comment>
<name>A0A7W4J201_9PROT</name>
<keyword evidence="3" id="KW-1185">Reference proteome</keyword>
<protein>
    <recommendedName>
        <fullName evidence="4">Oligosaccharide repeat unit polymerase</fullName>
    </recommendedName>
</protein>
<evidence type="ECO:0008006" key="4">
    <source>
        <dbReference type="Google" id="ProtNLM"/>
    </source>
</evidence>
<evidence type="ECO:0000313" key="2">
    <source>
        <dbReference type="EMBL" id="MBB2173119.1"/>
    </source>
</evidence>
<dbReference type="AlphaFoldDB" id="A0A7W4J201"/>
<feature type="transmembrane region" description="Helical" evidence="1">
    <location>
        <begin position="155"/>
        <end position="173"/>
    </location>
</feature>
<feature type="transmembrane region" description="Helical" evidence="1">
    <location>
        <begin position="380"/>
        <end position="399"/>
    </location>
</feature>
<feature type="transmembrane region" description="Helical" evidence="1">
    <location>
        <begin position="64"/>
        <end position="83"/>
    </location>
</feature>
<feature type="transmembrane region" description="Helical" evidence="1">
    <location>
        <begin position="433"/>
        <end position="450"/>
    </location>
</feature>
<feature type="transmembrane region" description="Helical" evidence="1">
    <location>
        <begin position="89"/>
        <end position="111"/>
    </location>
</feature>
<dbReference type="RefSeq" id="WP_182979617.1">
    <property type="nucleotide sequence ID" value="NZ_BAABGB010000007.1"/>
</dbReference>
<keyword evidence="1" id="KW-1133">Transmembrane helix</keyword>
<reference evidence="2 3" key="1">
    <citation type="submission" date="2020-04" db="EMBL/GenBank/DDBJ databases">
        <title>Description of novel Gluconacetobacter.</title>
        <authorList>
            <person name="Sombolestani A."/>
        </authorList>
    </citation>
    <scope>NUCLEOTIDE SEQUENCE [LARGE SCALE GENOMIC DNA]</scope>
    <source>
        <strain evidence="2 3">LMG 27724</strain>
    </source>
</reference>
<proteinExistence type="predicted"/>
<feature type="transmembrane region" description="Helical" evidence="1">
    <location>
        <begin position="179"/>
        <end position="200"/>
    </location>
</feature>